<evidence type="ECO:0000256" key="2">
    <source>
        <dbReference type="ARBA" id="ARBA00023125"/>
    </source>
</evidence>
<dbReference type="InterPro" id="IPR000792">
    <property type="entry name" value="Tscrpt_reg_LuxR_C"/>
</dbReference>
<organism evidence="6 7">
    <name type="scientific">Polaribacter marinivivus</name>
    <dbReference type="NCBI Taxonomy" id="1524260"/>
    <lineage>
        <taxon>Bacteria</taxon>
        <taxon>Pseudomonadati</taxon>
        <taxon>Bacteroidota</taxon>
        <taxon>Flavobacteriia</taxon>
        <taxon>Flavobacteriales</taxon>
        <taxon>Flavobacteriaceae</taxon>
    </lineage>
</organism>
<feature type="domain" description="HTH luxR-type" evidence="4">
    <location>
        <begin position="155"/>
        <end position="220"/>
    </location>
</feature>
<keyword evidence="1 3" id="KW-0597">Phosphoprotein</keyword>
<dbReference type="SUPFAM" id="SSF52172">
    <property type="entry name" value="CheY-like"/>
    <property type="match status" value="1"/>
</dbReference>
<dbReference type="PANTHER" id="PTHR43214:SF43">
    <property type="entry name" value="TWO-COMPONENT RESPONSE REGULATOR"/>
    <property type="match status" value="1"/>
</dbReference>
<reference evidence="7" key="1">
    <citation type="journal article" date="2019" name="Int. J. Syst. Evol. Microbiol.">
        <title>The Global Catalogue of Microorganisms (GCM) 10K type strain sequencing project: providing services to taxonomists for standard genome sequencing and annotation.</title>
        <authorList>
            <consortium name="The Broad Institute Genomics Platform"/>
            <consortium name="The Broad Institute Genome Sequencing Center for Infectious Disease"/>
            <person name="Wu L."/>
            <person name="Ma J."/>
        </authorList>
    </citation>
    <scope>NUCLEOTIDE SEQUENCE [LARGE SCALE GENOMIC DNA]</scope>
    <source>
        <strain evidence="7">CECT 8655</strain>
    </source>
</reference>
<dbReference type="PROSITE" id="PS50110">
    <property type="entry name" value="RESPONSE_REGULATORY"/>
    <property type="match status" value="1"/>
</dbReference>
<keyword evidence="2" id="KW-0238">DNA-binding</keyword>
<accession>A0ABV8R870</accession>
<protein>
    <submittedName>
        <fullName evidence="6">Response regulator</fullName>
    </submittedName>
</protein>
<name>A0ABV8R870_9FLAO</name>
<dbReference type="Pfam" id="PF00072">
    <property type="entry name" value="Response_reg"/>
    <property type="match status" value="1"/>
</dbReference>
<dbReference type="Pfam" id="PF00196">
    <property type="entry name" value="GerE"/>
    <property type="match status" value="1"/>
</dbReference>
<feature type="modified residue" description="4-aspartylphosphate" evidence="3">
    <location>
        <position position="59"/>
    </location>
</feature>
<evidence type="ECO:0000259" key="4">
    <source>
        <dbReference type="PROSITE" id="PS50043"/>
    </source>
</evidence>
<dbReference type="Gene3D" id="3.40.50.2300">
    <property type="match status" value="1"/>
</dbReference>
<evidence type="ECO:0000313" key="7">
    <source>
        <dbReference type="Proteomes" id="UP001595826"/>
    </source>
</evidence>
<dbReference type="PROSITE" id="PS50043">
    <property type="entry name" value="HTH_LUXR_2"/>
    <property type="match status" value="1"/>
</dbReference>
<dbReference type="SMART" id="SM00448">
    <property type="entry name" value="REC"/>
    <property type="match status" value="1"/>
</dbReference>
<sequence>MSKKIYVHVADDHKIVIEGIIAVINTDDDIEVVDYSLTGTQVTKWFDNRKNKADVLVLDINIPELDGFEVVKHLRKKVNKPKIIIVSSYNDIRIVEEMLKLGCSGYITKNNAGAHIINAIKAVVQGEQYFSSDVQKDMLQKYVNKKEVPHGDAPESFLMETLTDREIEVLRLITQEHNTPEIADKLNVSVSTIETHRKSLLKKLKVKNAVGLAMYAIKYKII</sequence>
<evidence type="ECO:0000256" key="3">
    <source>
        <dbReference type="PROSITE-ProRule" id="PRU00169"/>
    </source>
</evidence>
<evidence type="ECO:0000259" key="5">
    <source>
        <dbReference type="PROSITE" id="PS50110"/>
    </source>
</evidence>
<dbReference type="InterPro" id="IPR039420">
    <property type="entry name" value="WalR-like"/>
</dbReference>
<proteinExistence type="predicted"/>
<dbReference type="CDD" id="cd17535">
    <property type="entry name" value="REC_NarL-like"/>
    <property type="match status" value="1"/>
</dbReference>
<dbReference type="InterPro" id="IPR001789">
    <property type="entry name" value="Sig_transdc_resp-reg_receiver"/>
</dbReference>
<dbReference type="EMBL" id="JBHSCY010000001">
    <property type="protein sequence ID" value="MFC4268398.1"/>
    <property type="molecule type" value="Genomic_DNA"/>
</dbReference>
<comment type="caution">
    <text evidence="6">The sequence shown here is derived from an EMBL/GenBank/DDBJ whole genome shotgun (WGS) entry which is preliminary data.</text>
</comment>
<dbReference type="InterPro" id="IPR011006">
    <property type="entry name" value="CheY-like_superfamily"/>
</dbReference>
<evidence type="ECO:0000313" key="6">
    <source>
        <dbReference type="EMBL" id="MFC4268398.1"/>
    </source>
</evidence>
<gene>
    <name evidence="6" type="ORF">ACFOWD_05725</name>
</gene>
<evidence type="ECO:0000256" key="1">
    <source>
        <dbReference type="ARBA" id="ARBA00022553"/>
    </source>
</evidence>
<dbReference type="InterPro" id="IPR058245">
    <property type="entry name" value="NreC/VraR/RcsB-like_REC"/>
</dbReference>
<dbReference type="PRINTS" id="PR00038">
    <property type="entry name" value="HTHLUXR"/>
</dbReference>
<dbReference type="RefSeq" id="WP_298991744.1">
    <property type="nucleotide sequence ID" value="NZ_CP194417.1"/>
</dbReference>
<feature type="domain" description="Response regulatory" evidence="5">
    <location>
        <begin position="6"/>
        <end position="124"/>
    </location>
</feature>
<dbReference type="InterPro" id="IPR016032">
    <property type="entry name" value="Sig_transdc_resp-reg_C-effctor"/>
</dbReference>
<dbReference type="SMART" id="SM00421">
    <property type="entry name" value="HTH_LUXR"/>
    <property type="match status" value="1"/>
</dbReference>
<keyword evidence="7" id="KW-1185">Reference proteome</keyword>
<dbReference type="SUPFAM" id="SSF46894">
    <property type="entry name" value="C-terminal effector domain of the bipartite response regulators"/>
    <property type="match status" value="1"/>
</dbReference>
<dbReference type="PANTHER" id="PTHR43214">
    <property type="entry name" value="TWO-COMPONENT RESPONSE REGULATOR"/>
    <property type="match status" value="1"/>
</dbReference>
<dbReference type="Proteomes" id="UP001595826">
    <property type="component" value="Unassembled WGS sequence"/>
</dbReference>